<dbReference type="RefSeq" id="WP_208097483.1">
    <property type="nucleotide sequence ID" value="NZ_JAGDYM010000007.1"/>
</dbReference>
<dbReference type="EMBL" id="JAGDYM010000007">
    <property type="protein sequence ID" value="MBO1901728.1"/>
    <property type="molecule type" value="Genomic_DNA"/>
</dbReference>
<comment type="caution">
    <text evidence="2">The sequence shown here is derived from an EMBL/GenBank/DDBJ whole genome shotgun (WGS) entry which is preliminary data.</text>
</comment>
<accession>A0A939MIU1</accession>
<protein>
    <submittedName>
        <fullName evidence="2">Asp23/Gls24 family envelope stress response protein</fullName>
    </submittedName>
</protein>
<sequence>MTHAHDARGPGSWGVEPDDLDGHTLEELAEYLDGGRTPANPSIDASPGCRLALDALARLRALSPELLAADTADEPVPDEHWVQGILAGIRLDARAGRRIPIPAAEATADLGVTEGAVRGLIRAAEETVPGALVGRCRLSGEVAEAGAPIRVQLEVSVPYGDPIPGLVERLRAEIAARLALHTPLNVAGIDIAVQDVRRLQDSLGGAR</sequence>
<dbReference type="Proteomes" id="UP000664382">
    <property type="component" value="Unassembled WGS sequence"/>
</dbReference>
<dbReference type="AlphaFoldDB" id="A0A939MIU1"/>
<evidence type="ECO:0000313" key="3">
    <source>
        <dbReference type="Proteomes" id="UP000664382"/>
    </source>
</evidence>
<feature type="region of interest" description="Disordered" evidence="1">
    <location>
        <begin position="1"/>
        <end position="20"/>
    </location>
</feature>
<proteinExistence type="predicted"/>
<reference evidence="2" key="1">
    <citation type="submission" date="2021-03" db="EMBL/GenBank/DDBJ databases">
        <title>Leucobacter chromiisoli sp. nov., isolated from chromium-containing soil of chemical plant.</title>
        <authorList>
            <person name="Xu Z."/>
        </authorList>
    </citation>
    <scope>NUCLEOTIDE SEQUENCE</scope>
    <source>
        <strain evidence="2">S27</strain>
    </source>
</reference>
<keyword evidence="3" id="KW-1185">Reference proteome</keyword>
<name>A0A939MIU1_9MICO</name>
<evidence type="ECO:0000256" key="1">
    <source>
        <dbReference type="SAM" id="MobiDB-lite"/>
    </source>
</evidence>
<organism evidence="2 3">
    <name type="scientific">Leucobacter weissii</name>
    <dbReference type="NCBI Taxonomy" id="1983706"/>
    <lineage>
        <taxon>Bacteria</taxon>
        <taxon>Bacillati</taxon>
        <taxon>Actinomycetota</taxon>
        <taxon>Actinomycetes</taxon>
        <taxon>Micrococcales</taxon>
        <taxon>Microbacteriaceae</taxon>
        <taxon>Leucobacter</taxon>
    </lineage>
</organism>
<gene>
    <name evidence="2" type="ORF">J4H92_07150</name>
</gene>
<evidence type="ECO:0000313" key="2">
    <source>
        <dbReference type="EMBL" id="MBO1901728.1"/>
    </source>
</evidence>